<organism evidence="1 2">
    <name type="scientific">Candida boidinii</name>
    <name type="common">Yeast</name>
    <dbReference type="NCBI Taxonomy" id="5477"/>
    <lineage>
        <taxon>Eukaryota</taxon>
        <taxon>Fungi</taxon>
        <taxon>Dikarya</taxon>
        <taxon>Ascomycota</taxon>
        <taxon>Saccharomycotina</taxon>
        <taxon>Pichiomycetes</taxon>
        <taxon>Pichiales</taxon>
        <taxon>Pichiaceae</taxon>
        <taxon>Ogataea</taxon>
        <taxon>Ogataea/Candida clade</taxon>
    </lineage>
</organism>
<comment type="caution">
    <text evidence="1">The sequence shown here is derived from an EMBL/GenBank/DDBJ whole genome shotgun (WGS) entry which is preliminary data.</text>
</comment>
<name>A0ACB5TWI8_CANBO</name>
<proteinExistence type="predicted"/>
<evidence type="ECO:0000313" key="1">
    <source>
        <dbReference type="EMBL" id="GME96359.1"/>
    </source>
</evidence>
<gene>
    <name evidence="1" type="ORF">Cboi01_000424200</name>
</gene>
<accession>A0ACB5TWI8</accession>
<protein>
    <submittedName>
        <fullName evidence="1">Unnamed protein product</fullName>
    </submittedName>
</protein>
<keyword evidence="2" id="KW-1185">Reference proteome</keyword>
<evidence type="ECO:0000313" key="2">
    <source>
        <dbReference type="Proteomes" id="UP001165101"/>
    </source>
</evidence>
<dbReference type="EMBL" id="BSXV01002653">
    <property type="protein sequence ID" value="GME96359.1"/>
    <property type="molecule type" value="Genomic_DNA"/>
</dbReference>
<sequence>MDPKMALLWKRSLISCGLIIGSGVLLFKYTTPTEEQLIARLSPELRADYEKNKELRRQEQKELMEIVKKTSASNDPIWKTGSLQSPWERTDLQNQKLDESNVLFGKGSSGIESPLVKKDRFERDQAESRQHEMLEKMKKELESTEMIEKNSKNSKSWWKLW</sequence>
<dbReference type="Proteomes" id="UP001165101">
    <property type="component" value="Unassembled WGS sequence"/>
</dbReference>
<reference evidence="1" key="1">
    <citation type="submission" date="2023-04" db="EMBL/GenBank/DDBJ databases">
        <title>Candida boidinii NBRC 1967.</title>
        <authorList>
            <person name="Ichikawa N."/>
            <person name="Sato H."/>
            <person name="Tonouchi N."/>
        </authorList>
    </citation>
    <scope>NUCLEOTIDE SEQUENCE</scope>
    <source>
        <strain evidence="1">NBRC 1967</strain>
    </source>
</reference>